<protein>
    <submittedName>
        <fullName evidence="1">Peptidoglycan-binding domain-containing protein</fullName>
    </submittedName>
</protein>
<organism evidence="1 2">
    <name type="scientific">Pseudomonas ulcerans</name>
    <dbReference type="NCBI Taxonomy" id="3115852"/>
    <lineage>
        <taxon>Bacteria</taxon>
        <taxon>Pseudomonadati</taxon>
        <taxon>Pseudomonadota</taxon>
        <taxon>Gammaproteobacteria</taxon>
        <taxon>Pseudomonadales</taxon>
        <taxon>Pseudomonadaceae</taxon>
        <taxon>Pseudomonas</taxon>
    </lineage>
</organism>
<dbReference type="RefSeq" id="WP_330074047.1">
    <property type="nucleotide sequence ID" value="NZ_JAZDQJ010000006.1"/>
</dbReference>
<accession>A0ABU7HNQ3</accession>
<proteinExistence type="predicted"/>
<keyword evidence="2" id="KW-1185">Reference proteome</keyword>
<sequence>MDARLDPGDAGLTVTLGPAESLDSVAYTYGHAYTTLWDHPDNAALRERRPDPTVLAAQDQVFVPPREKATFTGNATGKRHRFQVSNTPALLRFRPYALAGQGLAQRFEIRRGDSLIGESTAQANGDIVWPLPPVAEDITLRVFFEHFSRDYQLNLRALDPVETLIGVQQRLRALGYLGGECSGRLDDATRAAIGALRLRAGLPAEDEVLSQAVLDTLRQYHGEAPL</sequence>
<evidence type="ECO:0000313" key="1">
    <source>
        <dbReference type="EMBL" id="MEE1933159.1"/>
    </source>
</evidence>
<evidence type="ECO:0000313" key="2">
    <source>
        <dbReference type="Proteomes" id="UP001335100"/>
    </source>
</evidence>
<dbReference type="Proteomes" id="UP001335100">
    <property type="component" value="Unassembled WGS sequence"/>
</dbReference>
<comment type="caution">
    <text evidence="1">The sequence shown here is derived from an EMBL/GenBank/DDBJ whole genome shotgun (WGS) entry which is preliminary data.</text>
</comment>
<dbReference type="EMBL" id="JAZDQJ010000006">
    <property type="protein sequence ID" value="MEE1933159.1"/>
    <property type="molecule type" value="Genomic_DNA"/>
</dbReference>
<dbReference type="SUPFAM" id="SSF47090">
    <property type="entry name" value="PGBD-like"/>
    <property type="match status" value="1"/>
</dbReference>
<reference evidence="1 2" key="1">
    <citation type="submission" date="2024-01" db="EMBL/GenBank/DDBJ databases">
        <title>Unpublished Manusciprt.</title>
        <authorList>
            <person name="Duman M."/>
            <person name="Valdes E.G."/>
            <person name="Ajmi N."/>
            <person name="Altun S."/>
            <person name="Saticioglu I.B."/>
        </authorList>
    </citation>
    <scope>NUCLEOTIDE SEQUENCE [LARGE SCALE GENOMIC DNA]</scope>
    <source>
        <strain evidence="1 2">148P</strain>
    </source>
</reference>
<gene>
    <name evidence="1" type="ORF">V0R50_07995</name>
</gene>
<dbReference type="InterPro" id="IPR036365">
    <property type="entry name" value="PGBD-like_sf"/>
</dbReference>
<name>A0ABU7HNQ3_9PSED</name>